<protein>
    <submittedName>
        <fullName evidence="1">Uncharacterized protein</fullName>
    </submittedName>
</protein>
<name>A0A1E3H2V4_9HYPH</name>
<gene>
    <name evidence="1" type="ORF">A6302_02064</name>
</gene>
<proteinExistence type="predicted"/>
<keyword evidence="2" id="KW-1185">Reference proteome</keyword>
<dbReference type="Proteomes" id="UP000094622">
    <property type="component" value="Unassembled WGS sequence"/>
</dbReference>
<dbReference type="RefSeq" id="WP_069306790.1">
    <property type="nucleotide sequence ID" value="NZ_MCRJ01000044.1"/>
</dbReference>
<evidence type="ECO:0000313" key="2">
    <source>
        <dbReference type="Proteomes" id="UP000094622"/>
    </source>
</evidence>
<comment type="caution">
    <text evidence="1">The sequence shown here is derived from an EMBL/GenBank/DDBJ whole genome shotgun (WGS) entry which is preliminary data.</text>
</comment>
<evidence type="ECO:0000313" key="1">
    <source>
        <dbReference type="EMBL" id="ODN70642.1"/>
    </source>
</evidence>
<dbReference type="InterPro" id="IPR017853">
    <property type="entry name" value="GH"/>
</dbReference>
<dbReference type="SUPFAM" id="SSF51445">
    <property type="entry name" value="(Trans)glycosidases"/>
    <property type="match status" value="1"/>
</dbReference>
<organism evidence="1 2">
    <name type="scientific">Methylobrevis pamukkalensis</name>
    <dbReference type="NCBI Taxonomy" id="1439726"/>
    <lineage>
        <taxon>Bacteria</taxon>
        <taxon>Pseudomonadati</taxon>
        <taxon>Pseudomonadota</taxon>
        <taxon>Alphaproteobacteria</taxon>
        <taxon>Hyphomicrobiales</taxon>
        <taxon>Pleomorphomonadaceae</taxon>
        <taxon>Methylobrevis</taxon>
    </lineage>
</organism>
<reference evidence="1 2" key="1">
    <citation type="submission" date="2016-07" db="EMBL/GenBank/DDBJ databases">
        <title>Draft Genome Sequence of Methylobrevis pamukkalensis PK2.</title>
        <authorList>
            <person name="Vasilenko O.V."/>
            <person name="Doronina N.V."/>
            <person name="Shmareva M.N."/>
            <person name="Tarlachkov S.V."/>
            <person name="Mustakhimov I."/>
            <person name="Trotsenko Y.A."/>
        </authorList>
    </citation>
    <scope>NUCLEOTIDE SEQUENCE [LARGE SCALE GENOMIC DNA]</scope>
    <source>
        <strain evidence="1 2">PK2</strain>
    </source>
</reference>
<dbReference type="EMBL" id="MCRJ01000044">
    <property type="protein sequence ID" value="ODN70642.1"/>
    <property type="molecule type" value="Genomic_DNA"/>
</dbReference>
<sequence length="169" mass="19071">MGPGLDARERAADNGAVFGLYGHWYPHQRDEAAFWTLLLNQVDATRLSMRAIRRVIPAARLVQTEDFGHTYATPPCQPQADHDNLRRFASWDLLFGRVVPGHPLHRHLVDMGFQRRLEVIAADPCPPDVVGLNHYVTSDRFLDHRLERYPPQFHGATGGSPMPMSRPSG</sequence>
<accession>A0A1E3H2V4</accession>
<dbReference type="AlphaFoldDB" id="A0A1E3H2V4"/>